<feature type="region of interest" description="Disordered" evidence="1">
    <location>
        <begin position="676"/>
        <end position="858"/>
    </location>
</feature>
<feature type="compositionally biased region" description="Basic and acidic residues" evidence="1">
    <location>
        <begin position="1320"/>
        <end position="1331"/>
    </location>
</feature>
<reference evidence="2 3" key="1">
    <citation type="submission" date="2023-08" db="EMBL/GenBank/DDBJ databases">
        <title>Annotated Genome Sequence of Vanrija albida AlHP1.</title>
        <authorList>
            <person name="Herzog R."/>
        </authorList>
    </citation>
    <scope>NUCLEOTIDE SEQUENCE [LARGE SCALE GENOMIC DNA]</scope>
    <source>
        <strain evidence="2 3">AlHP1</strain>
    </source>
</reference>
<keyword evidence="3" id="KW-1185">Reference proteome</keyword>
<comment type="caution">
    <text evidence="2">The sequence shown here is derived from an EMBL/GenBank/DDBJ whole genome shotgun (WGS) entry which is preliminary data.</text>
</comment>
<feature type="compositionally biased region" description="Polar residues" evidence="1">
    <location>
        <begin position="724"/>
        <end position="733"/>
    </location>
</feature>
<dbReference type="GeneID" id="95989685"/>
<evidence type="ECO:0000313" key="3">
    <source>
        <dbReference type="Proteomes" id="UP001565368"/>
    </source>
</evidence>
<dbReference type="RefSeq" id="XP_069204963.1">
    <property type="nucleotide sequence ID" value="XM_069357026.1"/>
</dbReference>
<dbReference type="EMBL" id="JBBXJM010000007">
    <property type="protein sequence ID" value="KAL1405019.1"/>
    <property type="molecule type" value="Genomic_DNA"/>
</dbReference>
<feature type="compositionally biased region" description="Pro residues" evidence="1">
    <location>
        <begin position="875"/>
        <end position="886"/>
    </location>
</feature>
<feature type="compositionally biased region" description="Low complexity" evidence="1">
    <location>
        <begin position="1263"/>
        <end position="1274"/>
    </location>
</feature>
<organism evidence="2 3">
    <name type="scientific">Vanrija albida</name>
    <dbReference type="NCBI Taxonomy" id="181172"/>
    <lineage>
        <taxon>Eukaryota</taxon>
        <taxon>Fungi</taxon>
        <taxon>Dikarya</taxon>
        <taxon>Basidiomycota</taxon>
        <taxon>Agaricomycotina</taxon>
        <taxon>Tremellomycetes</taxon>
        <taxon>Trichosporonales</taxon>
        <taxon>Trichosporonaceae</taxon>
        <taxon>Vanrija</taxon>
    </lineage>
</organism>
<accession>A0ABR3PRG7</accession>
<dbReference type="Proteomes" id="UP001565368">
    <property type="component" value="Unassembled WGS sequence"/>
</dbReference>
<feature type="region of interest" description="Disordered" evidence="1">
    <location>
        <begin position="870"/>
        <end position="1101"/>
    </location>
</feature>
<feature type="region of interest" description="Disordered" evidence="1">
    <location>
        <begin position="363"/>
        <end position="631"/>
    </location>
</feature>
<feature type="region of interest" description="Disordered" evidence="1">
    <location>
        <begin position="1120"/>
        <end position="1165"/>
    </location>
</feature>
<feature type="compositionally biased region" description="Low complexity" evidence="1">
    <location>
        <begin position="1005"/>
        <end position="1020"/>
    </location>
</feature>
<evidence type="ECO:0000256" key="1">
    <source>
        <dbReference type="SAM" id="MobiDB-lite"/>
    </source>
</evidence>
<feature type="region of interest" description="Disordered" evidence="1">
    <location>
        <begin position="1177"/>
        <end position="1337"/>
    </location>
</feature>
<feature type="compositionally biased region" description="Basic and acidic residues" evidence="1">
    <location>
        <begin position="757"/>
        <end position="766"/>
    </location>
</feature>
<dbReference type="PRINTS" id="PR01217">
    <property type="entry name" value="PRICHEXTENSN"/>
</dbReference>
<feature type="compositionally biased region" description="Polar residues" evidence="1">
    <location>
        <begin position="1200"/>
        <end position="1216"/>
    </location>
</feature>
<feature type="compositionally biased region" description="Polar residues" evidence="1">
    <location>
        <begin position="781"/>
        <end position="798"/>
    </location>
</feature>
<feature type="compositionally biased region" description="Low complexity" evidence="1">
    <location>
        <begin position="363"/>
        <end position="393"/>
    </location>
</feature>
<gene>
    <name evidence="2" type="ORF">Q8F55_008642</name>
</gene>
<feature type="compositionally biased region" description="Pro residues" evidence="1">
    <location>
        <begin position="903"/>
        <end position="922"/>
    </location>
</feature>
<feature type="compositionally biased region" description="Pro residues" evidence="1">
    <location>
        <begin position="838"/>
        <end position="853"/>
    </location>
</feature>
<feature type="compositionally biased region" description="Polar residues" evidence="1">
    <location>
        <begin position="689"/>
        <end position="715"/>
    </location>
</feature>
<feature type="region of interest" description="Disordered" evidence="1">
    <location>
        <begin position="19"/>
        <end position="54"/>
    </location>
</feature>
<feature type="compositionally biased region" description="Polar residues" evidence="1">
    <location>
        <begin position="608"/>
        <end position="631"/>
    </location>
</feature>
<feature type="compositionally biased region" description="Low complexity" evidence="1">
    <location>
        <begin position="887"/>
        <end position="902"/>
    </location>
</feature>
<protein>
    <submittedName>
        <fullName evidence="2">Uncharacterized protein</fullName>
    </submittedName>
</protein>
<sequence length="1337" mass="134130">MNVGQPPVAQTTKAIPAFFGNNSAQSPAPLASTPQPGLAPHTAVGTAPTGPSTVAQTTAAIPSFFGNTSAQVPAPVPTTPQSTLAPHTEASSNLLARMSGLGSSPVAQTTAAESPAAQTPAIPSFFGSINAQAPAPVESTPKGFTPFSVSPAVQHLAPATPFTAGAAAPAATSSPLPLAQRISQPAVQHGIQPASQSGPSALVVGAPARLDASSLTMSFADLAKRKADADAEASVAAQKAAGTYVSTEIWQLALRHYNEQGLNDDNLGQGEQHALARLLLMPGDYNAAMANPLARKLPEPTEEENAWAKGELQNNYPDHDPVKFYALGITILSATPATLDQEEKKQAAVEGAARKRAEKAAAANNAVAANDTPAANGAPAANDTPAANGAPAAPNRPAPTRPRQDLASRAMHNSNQPLGPLTPRPTGRKPLTGYGATASGSTSPPSTPPTPTPSSSRQGAPAQPFPRGGQAAPLGKAPPSWDKPNWLRKPPVHADSARGGTTSSTGSRVFTVEVDMADGGDKNKASDEDDDMGESGAMKPDRRVASSSTATLPQAQPSSGSFTQVQPSASNPPQAGPPTNFFPLAATQPAAPAGTFGQPSFGAVPNAHASSSRQVNPEASSSTAPAQVQQTTGLSPEALATLAKIGKTPVPARTAILAKIFSTVAGSSAYFNLPPTPAQPPAAATNQTWGSSQAGPSTSTATNGWASSRGTNARSAPTRIENDFSLSASSSGADQPDDNMDGKGQEEQNGEGDDDMDGKGGEKQADQADQDMDDVQSSSAGTQSAPPATSSGGLSQQVHALPTPPSTPFAPSASTAQPGPTATTTATPIVSAFANFPARPPTYTPPTPPPAPTAPTAATPVVSAFASFPARAPTYAPPPPPQPVPTAPTTAAATVSAFAAFPAKPPTYTPPPPQPPQPPAPTAPATATPIVSAFANFPARAPAYTPAPPPYTPAATPAAPPPASKPAWTPPTASKPTWTPPTGSSTSRATNPNSPFGSGFGGGTTASTSQAGQATAASPAIAANKPQPFAARIGPPSPPVPRRPLTAPAGWTPPPPPQWNGAFPGRSPAPPAGASSSSPAPPSAPLGTSPTPASAPPKGVPNALFQKAVAGLGMKGGRMVEASEGQTIRFGGVGSSSTGPPPQASGAAGPSRRSPLGASSTTPETIRAAAAAAVVEGAAPIVEQRKRDRGDITPPASPTLAWQQVSDPYGPSSSHPRPSKTRIGGRGQGQQVPLALQSTAPATPAGSTEPAAPQPVLPPSPPASVVSSTETPTAQSAAESYPYDPAQKALRVRSAPDPDAEEENEDGAGTARKKATGARKSPDTLEHEFRGDLPGPQ</sequence>
<feature type="compositionally biased region" description="Low complexity" evidence="1">
    <location>
        <begin position="809"/>
        <end position="832"/>
    </location>
</feature>
<feature type="compositionally biased region" description="Pro residues" evidence="1">
    <location>
        <begin position="945"/>
        <end position="964"/>
    </location>
</feature>
<feature type="compositionally biased region" description="Pro residues" evidence="1">
    <location>
        <begin position="1252"/>
        <end position="1262"/>
    </location>
</feature>
<evidence type="ECO:0000313" key="2">
    <source>
        <dbReference type="EMBL" id="KAL1405019.1"/>
    </source>
</evidence>
<name>A0ABR3PRG7_9TREE</name>
<feature type="compositionally biased region" description="Polar residues" evidence="1">
    <location>
        <begin position="545"/>
        <end position="573"/>
    </location>
</feature>
<feature type="compositionally biased region" description="Low complexity" evidence="1">
    <location>
        <begin position="965"/>
        <end position="987"/>
    </location>
</feature>
<feature type="compositionally biased region" description="Low complexity" evidence="1">
    <location>
        <begin position="1061"/>
        <end position="1078"/>
    </location>
</feature>
<proteinExistence type="predicted"/>